<dbReference type="AlphaFoldDB" id="A0A7V7SDL9"/>
<name>A0A7V7SDL9_9BACI</name>
<evidence type="ECO:0000313" key="2">
    <source>
        <dbReference type="EMBL" id="KAB2445066.1"/>
    </source>
</evidence>
<sequence length="452" mass="52926">MKSINKLIDAISCVLVDEKAYDLPSVCVRYGLENGEESEAFSSKRVYVQRRLKNKDQLFLIDLAQRIIQDYDLHTSTLAKILHKTAPTGFYSISEITRRNIMDELYSRGDISGKSELLDFLNRIWILEDIPSTDSRFQNASGDIWQHMINNSDWDEPYLFEEYLGLLTATDEIFIRFLEQTVHPIVRHESKQMEYIAFVDSHLIKDGYQFSPTDNISGYPIYKINKLQKGVKGTAKNLIFAAVGCKPEIVISDSINNDIKIVKHEENCLVYDRPIPSIGLYWDDLLKWWTDSKEENEIGAENEAFLYKRLLSSLDSDPEKILFDSYFRFFKRRFNQDLPALIPQVYLHYDPYTVKQRFHATFLPRQRMDFLLLLPNNQRIVLEIDGKHHYSDGDISSPRKYSEMVCADRELKLNGYEVYRFGGFEFTNREKSRQMIKEFFEGLFSKHGVKPN</sequence>
<dbReference type="Pfam" id="PF18860">
    <property type="entry name" value="AbiJ_NTD3"/>
    <property type="match status" value="1"/>
</dbReference>
<evidence type="ECO:0000313" key="3">
    <source>
        <dbReference type="Proteomes" id="UP000470409"/>
    </source>
</evidence>
<reference evidence="2 3" key="1">
    <citation type="submission" date="2019-10" db="EMBL/GenBank/DDBJ databases">
        <title>Bacillus from the desert of Cuatro Cinegas, Coahuila.</title>
        <authorList>
            <person name="Olmedo-Alvarez G."/>
            <person name="Saldana S."/>
            <person name="Barcelo D."/>
        </authorList>
    </citation>
    <scope>NUCLEOTIDE SEQUENCE [LARGE SCALE GENOMIC DNA]</scope>
    <source>
        <strain evidence="2 3">CH155b_5T</strain>
    </source>
</reference>
<organism evidence="2 3">
    <name type="scientific">Bacillus luti</name>
    <dbReference type="NCBI Taxonomy" id="2026191"/>
    <lineage>
        <taxon>Bacteria</taxon>
        <taxon>Bacillati</taxon>
        <taxon>Bacillota</taxon>
        <taxon>Bacilli</taxon>
        <taxon>Bacillales</taxon>
        <taxon>Bacillaceae</taxon>
        <taxon>Bacillus</taxon>
        <taxon>Bacillus cereus group</taxon>
    </lineage>
</organism>
<comment type="caution">
    <text evidence="2">The sequence shown here is derived from an EMBL/GenBank/DDBJ whole genome shotgun (WGS) entry which is preliminary data.</text>
</comment>
<proteinExistence type="predicted"/>
<dbReference type="EMBL" id="WBPG01000008">
    <property type="protein sequence ID" value="KAB2445066.1"/>
    <property type="molecule type" value="Genomic_DNA"/>
</dbReference>
<feature type="domain" description="AbiJ-NTD3" evidence="1">
    <location>
        <begin position="93"/>
        <end position="256"/>
    </location>
</feature>
<protein>
    <recommendedName>
        <fullName evidence="1">AbiJ-NTD3 domain-containing protein</fullName>
    </recommendedName>
</protein>
<dbReference type="Proteomes" id="UP000470409">
    <property type="component" value="Unassembled WGS sequence"/>
</dbReference>
<gene>
    <name evidence="2" type="ORF">F8163_05975</name>
</gene>
<accession>A0A7V7SDL9</accession>
<dbReference type="InterPro" id="IPR041427">
    <property type="entry name" value="AbiJ-NTD3"/>
</dbReference>
<evidence type="ECO:0000259" key="1">
    <source>
        <dbReference type="Pfam" id="PF18860"/>
    </source>
</evidence>